<reference evidence="3" key="1">
    <citation type="submission" date="2020-10" db="EMBL/GenBank/DDBJ databases">
        <authorList>
            <person name="Kadnikov V."/>
            <person name="Beletsky A.V."/>
            <person name="Mardanov A.V."/>
            <person name="Karnachuk O.V."/>
            <person name="Ravin N.V."/>
        </authorList>
    </citation>
    <scope>NUCLEOTIDE SEQUENCE</scope>
    <source>
        <strain evidence="3">Bu02</strain>
    </source>
</reference>
<organism evidence="3">
    <name type="scientific">Candidatus Fermentithermobacillus carboniphilus</name>
    <dbReference type="NCBI Taxonomy" id="3085328"/>
    <lineage>
        <taxon>Bacteria</taxon>
        <taxon>Bacillati</taxon>
        <taxon>Bacillota</taxon>
        <taxon>Candidatus Fermentithermobacillia</taxon>
        <taxon>Candidatus Fermentithermobacillales</taxon>
        <taxon>Candidatus Fermentithermobacillaceae</taxon>
        <taxon>Candidatus Fermentithermobacillus</taxon>
    </lineage>
</organism>
<dbReference type="InterPro" id="IPR002716">
    <property type="entry name" value="PIN_dom"/>
</dbReference>
<keyword evidence="1" id="KW-0460">Magnesium</keyword>
<dbReference type="AlphaFoldDB" id="A0AAT9LET8"/>
<evidence type="ECO:0000256" key="1">
    <source>
        <dbReference type="ARBA" id="ARBA00022842"/>
    </source>
</evidence>
<dbReference type="Gene3D" id="3.40.50.1010">
    <property type="entry name" value="5'-nuclease"/>
    <property type="match status" value="1"/>
</dbReference>
<dbReference type="PANTHER" id="PTHR35901:SF1">
    <property type="entry name" value="EXONUCLEASE VAPC9"/>
    <property type="match status" value="1"/>
</dbReference>
<dbReference type="CDD" id="cd09873">
    <property type="entry name" value="PIN_Pae0151-like"/>
    <property type="match status" value="1"/>
</dbReference>
<dbReference type="SUPFAM" id="SSF88723">
    <property type="entry name" value="PIN domain-like"/>
    <property type="match status" value="1"/>
</dbReference>
<evidence type="ECO:0000259" key="2">
    <source>
        <dbReference type="Pfam" id="PF01850"/>
    </source>
</evidence>
<dbReference type="PANTHER" id="PTHR35901">
    <property type="entry name" value="RIBONUCLEASE VAPC3"/>
    <property type="match status" value="1"/>
</dbReference>
<dbReference type="InterPro" id="IPR029060">
    <property type="entry name" value="PIN-like_dom_sf"/>
</dbReference>
<protein>
    <submittedName>
        <fullName evidence="3">Type II toxin-antitoxin system VapC family toxin</fullName>
    </submittedName>
</protein>
<proteinExistence type="predicted"/>
<dbReference type="InterPro" id="IPR044153">
    <property type="entry name" value="PIN_Pae0151-like"/>
</dbReference>
<dbReference type="InterPro" id="IPR051619">
    <property type="entry name" value="TypeII_TA_RNase_PINc/VapC"/>
</dbReference>
<dbReference type="Pfam" id="PF01850">
    <property type="entry name" value="PIN"/>
    <property type="match status" value="1"/>
</dbReference>
<name>A0AAT9LET8_9FIRM</name>
<feature type="domain" description="PIN" evidence="2">
    <location>
        <begin position="5"/>
        <end position="116"/>
    </location>
</feature>
<dbReference type="EMBL" id="CP062796">
    <property type="protein sequence ID" value="QUL99561.1"/>
    <property type="molecule type" value="Genomic_DNA"/>
</dbReference>
<accession>A0AAT9LET8</accession>
<reference evidence="3" key="2">
    <citation type="journal article" date="2023" name="Biology">
        <title>Prokaryotic Life Associated with Coal-Fire Gas Vents Revealed by Metagenomics.</title>
        <authorList>
            <person name="Kadnikov V.V."/>
            <person name="Mardanov A.V."/>
            <person name="Beletsky A.V."/>
            <person name="Karnachuk O.V."/>
            <person name="Ravin N.V."/>
        </authorList>
    </citation>
    <scope>NUCLEOTIDE SEQUENCE</scope>
    <source>
        <strain evidence="3">Bu02</strain>
    </source>
</reference>
<dbReference type="KEGG" id="fcz:IMF26_03380"/>
<evidence type="ECO:0000313" key="3">
    <source>
        <dbReference type="EMBL" id="QUL99561.1"/>
    </source>
</evidence>
<gene>
    <name evidence="3" type="ORF">IMF26_03380</name>
</gene>
<sequence>MRGTYCLDSSVLVKLLVPEEGSDEAAALVKRIISTGCRLIAPAFAWAEVGTVLRKKVKSGLISESEAEETWARFVSLSIDYVEDASIPQMAWRICTKFDLPTMYDAAFLAVSEKAAEDSQSVVEFWTADRELVESLGRLVPPYVRLLN</sequence>